<dbReference type="AlphaFoldDB" id="A0A5A8CYZ3"/>
<dbReference type="Pfam" id="PF06644">
    <property type="entry name" value="ATP11"/>
    <property type="match status" value="1"/>
</dbReference>
<comment type="similarity">
    <text evidence="2">Belongs to the ATP11 family.</text>
</comment>
<dbReference type="GO" id="GO:0033615">
    <property type="term" value="P:mitochondrial proton-transporting ATP synthase complex assembly"/>
    <property type="evidence" value="ECO:0007669"/>
    <property type="project" value="TreeGrafter"/>
</dbReference>
<accession>A0A5A8CYZ3</accession>
<gene>
    <name evidence="8" type="ORF">FNF27_06891</name>
    <name evidence="6" type="ORF">FNF29_07738</name>
    <name evidence="7" type="ORF">FNF31_05490</name>
</gene>
<protein>
    <recommendedName>
        <fullName evidence="12">ATP synthase mitochondrial F1 complex assembly factor 1</fullName>
    </recommendedName>
</protein>
<feature type="region of interest" description="Disordered" evidence="5">
    <location>
        <begin position="49"/>
        <end position="71"/>
    </location>
</feature>
<evidence type="ECO:0000313" key="9">
    <source>
        <dbReference type="Proteomes" id="UP000322899"/>
    </source>
</evidence>
<evidence type="ECO:0000313" key="11">
    <source>
        <dbReference type="Proteomes" id="UP000325113"/>
    </source>
</evidence>
<keyword evidence="10" id="KW-1185">Reference proteome</keyword>
<dbReference type="EMBL" id="VLTN01000075">
    <property type="protein sequence ID" value="KAA0146934.1"/>
    <property type="molecule type" value="Genomic_DNA"/>
</dbReference>
<proteinExistence type="inferred from homology"/>
<evidence type="ECO:0000256" key="3">
    <source>
        <dbReference type="ARBA" id="ARBA00022946"/>
    </source>
</evidence>
<dbReference type="OrthoDB" id="16535at2759"/>
<dbReference type="InterPro" id="IPR010591">
    <property type="entry name" value="ATP11"/>
</dbReference>
<evidence type="ECO:0000256" key="4">
    <source>
        <dbReference type="ARBA" id="ARBA00023128"/>
    </source>
</evidence>
<dbReference type="GO" id="GO:0005739">
    <property type="term" value="C:mitochondrion"/>
    <property type="evidence" value="ECO:0007669"/>
    <property type="project" value="UniProtKB-SubCell"/>
</dbReference>
<evidence type="ECO:0000313" key="8">
    <source>
        <dbReference type="EMBL" id="KAA0169710.1"/>
    </source>
</evidence>
<dbReference type="PANTHER" id="PTHR13126:SF0">
    <property type="entry name" value="ATP SYNTHASE MITOCHONDRIAL F1 COMPLEX ASSEMBLY FACTOR 1"/>
    <property type="match status" value="1"/>
</dbReference>
<comment type="subcellular location">
    <subcellularLocation>
        <location evidence="1">Mitochondrion</location>
    </subcellularLocation>
</comment>
<evidence type="ECO:0000313" key="6">
    <source>
        <dbReference type="EMBL" id="KAA0146934.1"/>
    </source>
</evidence>
<dbReference type="EMBL" id="VLTM01000069">
    <property type="protein sequence ID" value="KAA0158256.1"/>
    <property type="molecule type" value="Genomic_DNA"/>
</dbReference>
<keyword evidence="4" id="KW-0496">Mitochondrion</keyword>
<dbReference type="PANTHER" id="PTHR13126">
    <property type="entry name" value="CHAPERONE ATP11"/>
    <property type="match status" value="1"/>
</dbReference>
<organism evidence="7 11">
    <name type="scientific">Cafeteria roenbergensis</name>
    <name type="common">Marine flagellate</name>
    <dbReference type="NCBI Taxonomy" id="33653"/>
    <lineage>
        <taxon>Eukaryota</taxon>
        <taxon>Sar</taxon>
        <taxon>Stramenopiles</taxon>
        <taxon>Bigyra</taxon>
        <taxon>Opalozoa</taxon>
        <taxon>Bicosoecida</taxon>
        <taxon>Cafeteriaceae</taxon>
        <taxon>Cafeteria</taxon>
    </lineage>
</organism>
<evidence type="ECO:0000313" key="10">
    <source>
        <dbReference type="Proteomes" id="UP000323011"/>
    </source>
</evidence>
<dbReference type="EMBL" id="VLTO01000067">
    <property type="protein sequence ID" value="KAA0169710.1"/>
    <property type="molecule type" value="Genomic_DNA"/>
</dbReference>
<reference evidence="9 10" key="1">
    <citation type="submission" date="2019-07" db="EMBL/GenBank/DDBJ databases">
        <title>Genomes of Cafeteria roenbergensis.</title>
        <authorList>
            <person name="Fischer M.G."/>
            <person name="Hackl T."/>
            <person name="Roman M."/>
        </authorList>
    </citation>
    <scope>NUCLEOTIDE SEQUENCE [LARGE SCALE GENOMIC DNA]</scope>
    <source>
        <strain evidence="6 10">BVI</strain>
        <strain evidence="7 11">Cflag</strain>
        <strain evidence="8 9">E4-10P</strain>
    </source>
</reference>
<dbReference type="Proteomes" id="UP000325113">
    <property type="component" value="Unassembled WGS sequence"/>
</dbReference>
<evidence type="ECO:0000256" key="5">
    <source>
        <dbReference type="SAM" id="MobiDB-lite"/>
    </source>
</evidence>
<dbReference type="Proteomes" id="UP000323011">
    <property type="component" value="Unassembled WGS sequence"/>
</dbReference>
<name>A0A5A8CYZ3_CAFRO</name>
<evidence type="ECO:0008006" key="12">
    <source>
        <dbReference type="Google" id="ProtNLM"/>
    </source>
</evidence>
<dbReference type="Proteomes" id="UP000322899">
    <property type="component" value="Unassembled WGS sequence"/>
</dbReference>
<sequence>MAAAAAASAMARAAAAVAPAATARGLAGFAAARRSGAVARACGVAARASSSLSGAGGGSTSGSGASLSTNEVKKVTENRDHPYLTKNARYLPGFSFPAPRKLEQIIKYALLERESPSRIREIWSKFHDSRTDCAATVLTRAEYEGIMSRAAKYPYFIYPVHRGEGKFFTLVSQFQPPYCIFTFLDDYKNDPNAAEPYFAVTFFPDFLERKGLVLVRGDFSGHINKADAERLLRLTKHYYGVDPKTVQTFNERPDEFSIESYFSSCP</sequence>
<keyword evidence="3" id="KW-0809">Transit peptide</keyword>
<evidence type="ECO:0000256" key="2">
    <source>
        <dbReference type="ARBA" id="ARBA00009116"/>
    </source>
</evidence>
<dbReference type="OMA" id="WREYHEG"/>
<comment type="caution">
    <text evidence="7">The sequence shown here is derived from an EMBL/GenBank/DDBJ whole genome shotgun (WGS) entry which is preliminary data.</text>
</comment>
<evidence type="ECO:0000313" key="7">
    <source>
        <dbReference type="EMBL" id="KAA0158256.1"/>
    </source>
</evidence>
<evidence type="ECO:0000256" key="1">
    <source>
        <dbReference type="ARBA" id="ARBA00004173"/>
    </source>
</evidence>